<reference evidence="3 4" key="1">
    <citation type="journal article" date="2010" name="Cell">
        <title>The genome of Naegleria gruberi illuminates early eukaryotic versatility.</title>
        <authorList>
            <person name="Fritz-Laylin L.K."/>
            <person name="Prochnik S.E."/>
            <person name="Ginger M.L."/>
            <person name="Dacks J.B."/>
            <person name="Carpenter M.L."/>
            <person name="Field M.C."/>
            <person name="Kuo A."/>
            <person name="Paredez A."/>
            <person name="Chapman J."/>
            <person name="Pham J."/>
            <person name="Shu S."/>
            <person name="Neupane R."/>
            <person name="Cipriano M."/>
            <person name="Mancuso J."/>
            <person name="Tu H."/>
            <person name="Salamov A."/>
            <person name="Lindquist E."/>
            <person name="Shapiro H."/>
            <person name="Lucas S."/>
            <person name="Grigoriev I.V."/>
            <person name="Cande W.Z."/>
            <person name="Fulton C."/>
            <person name="Rokhsar D.S."/>
            <person name="Dawson S.C."/>
        </authorList>
    </citation>
    <scope>NUCLEOTIDE SEQUENCE [LARGE SCALE GENOMIC DNA]</scope>
    <source>
        <strain evidence="3 4">NEG-M</strain>
    </source>
</reference>
<feature type="region of interest" description="Disordered" evidence="1">
    <location>
        <begin position="26"/>
        <end position="71"/>
    </location>
</feature>
<keyword evidence="4" id="KW-1185">Reference proteome</keyword>
<dbReference type="EMBL" id="GG738854">
    <property type="protein sequence ID" value="EFC47587.1"/>
    <property type="molecule type" value="Genomic_DNA"/>
</dbReference>
<dbReference type="AlphaFoldDB" id="D2V6J5"/>
<feature type="domain" description="Plasmid pRiA4b Orf3-like" evidence="2">
    <location>
        <begin position="91"/>
        <end position="207"/>
    </location>
</feature>
<dbReference type="SUPFAM" id="SSF159941">
    <property type="entry name" value="MM3350-like"/>
    <property type="match status" value="1"/>
</dbReference>
<evidence type="ECO:0000256" key="1">
    <source>
        <dbReference type="SAM" id="MobiDB-lite"/>
    </source>
</evidence>
<dbReference type="GeneID" id="8861777"/>
<dbReference type="InterPro" id="IPR012912">
    <property type="entry name" value="Plasmid_pRiA4b_Orf3-like"/>
</dbReference>
<feature type="compositionally biased region" description="Basic and acidic residues" evidence="1">
    <location>
        <begin position="26"/>
        <end position="40"/>
    </location>
</feature>
<dbReference type="Proteomes" id="UP000006671">
    <property type="component" value="Unassembled WGS sequence"/>
</dbReference>
<dbReference type="Gene3D" id="3.10.290.30">
    <property type="entry name" value="MM3350-like"/>
    <property type="match status" value="1"/>
</dbReference>
<sequence>MSTSNIRKDSVYHHLPHKIELHQQHLQEQESHHIDKKRANIENTSPNTKKDSFIEDESLNEHTQPSNKVSKIDHSESPYLIFKISVSHLSHFFRTIHVPSTINLHYFFNIVMDALDWNNETHRIHPHYYIDSSGKFYGNTKSILQMPSYESSENATHRHFPHIQEEHDFLLQDVFAEDKNREMQLFYTYGKEWKVNIELQSDKQEKLVEERNNSLGENRLVYCIDGQGGEIDETNMKVEAIQKDENGEEFITLKDFGNIVNESKFYGYFDSEMIAGLYVVYEAMSINGMQCYESKVKAIQPLFQDNFGMNGIGIKNMLFTLFANSMARSAIPKEYTEIEGFFEERIDFKSYDELHNHFKQYLENPLENISVLKISKGFYDISINTREQEVNSQSASDETVAIDEEETSREESCRKKQKTLKYDESCKMYFVEEHQTYLYLEFLPYGQGIKLAVAYNYPFINYSDEYEEEEEHEDLYDRNKMELFFSRVKDEAFCWRVETLQ</sequence>
<name>D2V6J5_NAEGR</name>
<dbReference type="InParanoid" id="D2V6J5"/>
<dbReference type="VEuPathDB" id="AmoebaDB:NAEGRDRAFT_47076"/>
<organism evidence="4">
    <name type="scientific">Naegleria gruberi</name>
    <name type="common">Amoeba</name>
    <dbReference type="NCBI Taxonomy" id="5762"/>
    <lineage>
        <taxon>Eukaryota</taxon>
        <taxon>Discoba</taxon>
        <taxon>Heterolobosea</taxon>
        <taxon>Tetramitia</taxon>
        <taxon>Eutetramitia</taxon>
        <taxon>Vahlkampfiidae</taxon>
        <taxon>Naegleria</taxon>
    </lineage>
</organism>
<evidence type="ECO:0000313" key="3">
    <source>
        <dbReference type="EMBL" id="EFC47587.1"/>
    </source>
</evidence>
<dbReference type="InterPro" id="IPR024047">
    <property type="entry name" value="MM3350-like_sf"/>
</dbReference>
<evidence type="ECO:0000259" key="2">
    <source>
        <dbReference type="Pfam" id="PF07929"/>
    </source>
</evidence>
<gene>
    <name evidence="3" type="ORF">NAEGRDRAFT_47076</name>
</gene>
<proteinExistence type="predicted"/>
<accession>D2V6J5</accession>
<dbReference type="RefSeq" id="XP_002680331.1">
    <property type="nucleotide sequence ID" value="XM_002680285.1"/>
</dbReference>
<dbReference type="Pfam" id="PF07929">
    <property type="entry name" value="PRiA4_ORF3"/>
    <property type="match status" value="1"/>
</dbReference>
<evidence type="ECO:0000313" key="4">
    <source>
        <dbReference type="Proteomes" id="UP000006671"/>
    </source>
</evidence>
<dbReference type="KEGG" id="ngr:NAEGRDRAFT_47076"/>
<protein>
    <submittedName>
        <fullName evidence="3">Predicted protein</fullName>
    </submittedName>
</protein>